<dbReference type="Pfam" id="PF13460">
    <property type="entry name" value="NAD_binding_10"/>
    <property type="match status" value="1"/>
</dbReference>
<protein>
    <submittedName>
        <fullName evidence="2">Epimerase</fullName>
    </submittedName>
</protein>
<sequence length="315" mass="34588">MMSDNWSTKRLVTVFGGTGFLGRRIVCRLVEKGFNVRAVSRHPERVSGLFPADARTLEAVRADILDPASVALAVAGSQTVVNAVSLYVERGNRTFERVHVKAAADLAAASRNSSVEQFIQISGIGSDAKSESRYIRARGQGEHVVASTMPSIIIRPSVMIGPDDSFLTVLIRLIRLLPVYPLFGNGETRLQPVYVGDVAQAISVLIDRNEPIGSSIFEFGGPQVYTYEELVREIAGQLGVQIRPISIPFEIWSVLATIAEFLPAAPLTRIQIELMRHDNVTARDLPGMKELDIEPHGIREVIRAIEQADRQARHG</sequence>
<dbReference type="RefSeq" id="WP_106663762.1">
    <property type="nucleotide sequence ID" value="NZ_PGGM01000003.1"/>
</dbReference>
<dbReference type="InterPro" id="IPR036291">
    <property type="entry name" value="NAD(P)-bd_dom_sf"/>
</dbReference>
<organism evidence="2 3">
    <name type="scientific">Phyllobacterium sophorae</name>
    <dbReference type="NCBI Taxonomy" id="1520277"/>
    <lineage>
        <taxon>Bacteria</taxon>
        <taxon>Pseudomonadati</taxon>
        <taxon>Pseudomonadota</taxon>
        <taxon>Alphaproteobacteria</taxon>
        <taxon>Hyphomicrobiales</taxon>
        <taxon>Phyllobacteriaceae</taxon>
        <taxon>Phyllobacterium</taxon>
    </lineage>
</organism>
<dbReference type="CDD" id="cd05271">
    <property type="entry name" value="NDUFA9_like_SDR_a"/>
    <property type="match status" value="1"/>
</dbReference>
<gene>
    <name evidence="2" type="ORF">CU103_10135</name>
</gene>
<comment type="caution">
    <text evidence="2">The sequence shown here is derived from an EMBL/GenBank/DDBJ whole genome shotgun (WGS) entry which is preliminary data.</text>
</comment>
<dbReference type="EMBL" id="PGGM01000003">
    <property type="protein sequence ID" value="PSH65346.1"/>
    <property type="molecule type" value="Genomic_DNA"/>
</dbReference>
<feature type="domain" description="NAD(P)-binding" evidence="1">
    <location>
        <begin position="16"/>
        <end position="157"/>
    </location>
</feature>
<dbReference type="AlphaFoldDB" id="A0A2P7BFR6"/>
<accession>A0A2P7BFR6</accession>
<dbReference type="Gene3D" id="3.40.50.720">
    <property type="entry name" value="NAD(P)-binding Rossmann-like Domain"/>
    <property type="match status" value="1"/>
</dbReference>
<evidence type="ECO:0000313" key="2">
    <source>
        <dbReference type="EMBL" id="PSH65346.1"/>
    </source>
</evidence>
<dbReference type="OrthoDB" id="9776313at2"/>
<evidence type="ECO:0000313" key="3">
    <source>
        <dbReference type="Proteomes" id="UP000241764"/>
    </source>
</evidence>
<dbReference type="GO" id="GO:0044877">
    <property type="term" value="F:protein-containing complex binding"/>
    <property type="evidence" value="ECO:0007669"/>
    <property type="project" value="TreeGrafter"/>
</dbReference>
<evidence type="ECO:0000259" key="1">
    <source>
        <dbReference type="Pfam" id="PF13460"/>
    </source>
</evidence>
<dbReference type="PANTHER" id="PTHR12126:SF11">
    <property type="entry name" value="NADH DEHYDROGENASE [UBIQUINONE] 1 ALPHA SUBCOMPLEX SUBUNIT 9, MITOCHONDRIAL"/>
    <property type="match status" value="1"/>
</dbReference>
<dbReference type="InterPro" id="IPR051207">
    <property type="entry name" value="ComplexI_NDUFA9_subunit"/>
</dbReference>
<keyword evidence="3" id="KW-1185">Reference proteome</keyword>
<reference evidence="3" key="1">
    <citation type="submission" date="2017-11" db="EMBL/GenBank/DDBJ databases">
        <authorList>
            <person name="Kuznetsova I."/>
            <person name="Sazanova A."/>
            <person name="Chirak E."/>
            <person name="Safronova V."/>
            <person name="Willems A."/>
        </authorList>
    </citation>
    <scope>NUCLEOTIDE SEQUENCE [LARGE SCALE GENOMIC DNA]</scope>
    <source>
        <strain evidence="3">CCBAU 03422</strain>
    </source>
</reference>
<dbReference type="InterPro" id="IPR016040">
    <property type="entry name" value="NAD(P)-bd_dom"/>
</dbReference>
<name>A0A2P7BFR6_9HYPH</name>
<dbReference type="SUPFAM" id="SSF51735">
    <property type="entry name" value="NAD(P)-binding Rossmann-fold domains"/>
    <property type="match status" value="1"/>
</dbReference>
<proteinExistence type="predicted"/>
<dbReference type="Proteomes" id="UP000241764">
    <property type="component" value="Unassembled WGS sequence"/>
</dbReference>
<dbReference type="PANTHER" id="PTHR12126">
    <property type="entry name" value="NADH-UBIQUINONE OXIDOREDUCTASE 39 KDA SUBUNIT-RELATED"/>
    <property type="match status" value="1"/>
</dbReference>